<reference evidence="1" key="1">
    <citation type="submission" date="2020-05" db="EMBL/GenBank/DDBJ databases">
        <authorList>
            <person name="Chiriac C."/>
            <person name="Salcher M."/>
            <person name="Ghai R."/>
            <person name="Kavagutti S V."/>
        </authorList>
    </citation>
    <scope>NUCLEOTIDE SEQUENCE</scope>
</reference>
<dbReference type="AlphaFoldDB" id="A0A6J6DY32"/>
<proteinExistence type="predicted"/>
<dbReference type="EMBL" id="CAEZTL010000035">
    <property type="protein sequence ID" value="CAB4567889.1"/>
    <property type="molecule type" value="Genomic_DNA"/>
</dbReference>
<name>A0A6J6DY32_9ZZZZ</name>
<evidence type="ECO:0000313" key="1">
    <source>
        <dbReference type="EMBL" id="CAB4567889.1"/>
    </source>
</evidence>
<accession>A0A6J6DY32</accession>
<organism evidence="1">
    <name type="scientific">freshwater metagenome</name>
    <dbReference type="NCBI Taxonomy" id="449393"/>
    <lineage>
        <taxon>unclassified sequences</taxon>
        <taxon>metagenomes</taxon>
        <taxon>ecological metagenomes</taxon>
    </lineage>
</organism>
<sequence length="106" mass="11929">MTEPSAEDDAFYEDNELVSKYADLLSSQKDRYLLQASELLKNGELVIAKDGYKYKYLLSENMISFHVDRNHNATSVSAKMPIPDDHSARLEKVISAFAQSEAVAKI</sequence>
<gene>
    <name evidence="1" type="ORF">UFOPK1683_00508</name>
</gene>
<protein>
    <submittedName>
        <fullName evidence="1">Unannotated protein</fullName>
    </submittedName>
</protein>